<evidence type="ECO:0000313" key="6">
    <source>
        <dbReference type="Proteomes" id="UP000692954"/>
    </source>
</evidence>
<evidence type="ECO:0000256" key="1">
    <source>
        <dbReference type="PROSITE-ProRule" id="PRU00644"/>
    </source>
</evidence>
<reference evidence="5" key="1">
    <citation type="submission" date="2021-01" db="EMBL/GenBank/DDBJ databases">
        <authorList>
            <consortium name="Genoscope - CEA"/>
            <person name="William W."/>
        </authorList>
    </citation>
    <scope>NUCLEOTIDE SEQUENCE</scope>
</reference>
<gene>
    <name evidence="5" type="ORF">PSON_ATCC_30995.1.T0080184</name>
</gene>
<keyword evidence="1" id="KW-0813">Transport</keyword>
<evidence type="ECO:0000259" key="4">
    <source>
        <dbReference type="PROSITE" id="PS51312"/>
    </source>
</evidence>
<keyword evidence="1" id="KW-0653">Protein transport</keyword>
<dbReference type="InterPro" id="IPR017916">
    <property type="entry name" value="SB_dom"/>
</dbReference>
<evidence type="ECO:0000256" key="3">
    <source>
        <dbReference type="SAM" id="SignalP"/>
    </source>
</evidence>
<dbReference type="GO" id="GO:0015031">
    <property type="term" value="P:protein transport"/>
    <property type="evidence" value="ECO:0007669"/>
    <property type="project" value="UniProtKB-UniRule"/>
</dbReference>
<feature type="coiled-coil region" evidence="2">
    <location>
        <begin position="108"/>
        <end position="173"/>
    </location>
</feature>
<keyword evidence="3" id="KW-0732">Signal</keyword>
<dbReference type="Proteomes" id="UP000692954">
    <property type="component" value="Unassembled WGS sequence"/>
</dbReference>
<organism evidence="5 6">
    <name type="scientific">Paramecium sonneborni</name>
    <dbReference type="NCBI Taxonomy" id="65129"/>
    <lineage>
        <taxon>Eukaryota</taxon>
        <taxon>Sar</taxon>
        <taxon>Alveolata</taxon>
        <taxon>Ciliophora</taxon>
        <taxon>Intramacronucleata</taxon>
        <taxon>Oligohymenophorea</taxon>
        <taxon>Peniculida</taxon>
        <taxon>Parameciidae</taxon>
        <taxon>Paramecium</taxon>
    </lineage>
</organism>
<keyword evidence="6" id="KW-1185">Reference proteome</keyword>
<dbReference type="PROSITE" id="PS51312">
    <property type="entry name" value="SB"/>
    <property type="match status" value="1"/>
</dbReference>
<protein>
    <recommendedName>
        <fullName evidence="4">SB domain-containing protein</fullName>
    </recommendedName>
</protein>
<dbReference type="Pfam" id="PF09454">
    <property type="entry name" value="Vps23_core"/>
    <property type="match status" value="1"/>
</dbReference>
<feature type="signal peptide" evidence="3">
    <location>
        <begin position="1"/>
        <end position="21"/>
    </location>
</feature>
<evidence type="ECO:0000256" key="2">
    <source>
        <dbReference type="SAM" id="Coils"/>
    </source>
</evidence>
<comment type="caution">
    <text evidence="5">The sequence shown here is derived from an EMBL/GenBank/DDBJ whole genome shotgun (WGS) entry which is preliminary data.</text>
</comment>
<name>A0A8S1KHU8_9CILI</name>
<evidence type="ECO:0000313" key="5">
    <source>
        <dbReference type="EMBL" id="CAD8054287.1"/>
    </source>
</evidence>
<keyword evidence="2" id="KW-0175">Coiled coil</keyword>
<feature type="chain" id="PRO_5035789026" description="SB domain-containing protein" evidence="3">
    <location>
        <begin position="22"/>
        <end position="210"/>
    </location>
</feature>
<proteinExistence type="predicted"/>
<dbReference type="EMBL" id="CAJJDN010000008">
    <property type="protein sequence ID" value="CAD8054287.1"/>
    <property type="molecule type" value="Genomic_DNA"/>
</dbReference>
<feature type="domain" description="SB" evidence="4">
    <location>
        <begin position="147"/>
        <end position="210"/>
    </location>
</feature>
<dbReference type="AlphaFoldDB" id="A0A8S1KHU8"/>
<accession>A0A8S1KHU8</accession>
<dbReference type="OrthoDB" id="305159at2759"/>
<sequence>MMQLSLVLLIIVYYLNINLKAQLGFIDFTSFLETSDKLNDVLLKIKQKFKNQYPYTKVDQDLQNIVEQFANKFKISWNDLNSINQILIVELIEGLKKKAYTNHLILDAAVMLKELQQEKNKLIKFKNENQDKNVDESNIEQIISITMPHLQQLLELNANIKGIRDTLRFLQHNFSKGRSGYIELVLFTKNLAEEEFEAQLLFIKCINQLQ</sequence>